<dbReference type="InterPro" id="IPR036935">
    <property type="entry name" value="Ribosomal_bL9_N_sf"/>
</dbReference>
<dbReference type="InterPro" id="IPR020070">
    <property type="entry name" value="Ribosomal_bL9_N"/>
</dbReference>
<dbReference type="Gene3D" id="3.40.5.10">
    <property type="entry name" value="Ribosomal protein L9, N-terminal domain"/>
    <property type="match status" value="1"/>
</dbReference>
<dbReference type="HAMAP" id="MF_00503">
    <property type="entry name" value="Ribosomal_bL9"/>
    <property type="match status" value="1"/>
</dbReference>
<dbReference type="PROSITE" id="PS00651">
    <property type="entry name" value="RIBOSOMAL_L9"/>
    <property type="match status" value="1"/>
</dbReference>
<keyword evidence="3" id="KW-0694">RNA-binding</keyword>
<dbReference type="Proteomes" id="UP000704712">
    <property type="component" value="Unassembled WGS sequence"/>
</dbReference>
<dbReference type="Pfam" id="PF01281">
    <property type="entry name" value="Ribosomal_L9_N"/>
    <property type="match status" value="1"/>
</dbReference>
<evidence type="ECO:0000256" key="2">
    <source>
        <dbReference type="ARBA" id="ARBA00022730"/>
    </source>
</evidence>
<evidence type="ECO:0000256" key="4">
    <source>
        <dbReference type="ARBA" id="ARBA00022980"/>
    </source>
</evidence>
<feature type="domain" description="Ribosomal protein L9" evidence="8">
    <location>
        <begin position="470"/>
        <end position="497"/>
    </location>
</feature>
<dbReference type="PANTHER" id="PTHR35895">
    <property type="entry name" value="CHROMOSOME 16, WHOLE GENOME SHOTGUN SEQUENCE"/>
    <property type="match status" value="1"/>
</dbReference>
<dbReference type="GO" id="GO:0006412">
    <property type="term" value="P:translation"/>
    <property type="evidence" value="ECO:0007669"/>
    <property type="project" value="InterPro"/>
</dbReference>
<name>A0A8S9THX0_PHYIN</name>
<dbReference type="EMBL" id="JAACNO010003275">
    <property type="protein sequence ID" value="KAF4127343.1"/>
    <property type="molecule type" value="Genomic_DNA"/>
</dbReference>
<gene>
    <name evidence="9" type="ORF">GN958_ATG23464</name>
</gene>
<dbReference type="InterPro" id="IPR022185">
    <property type="entry name" value="DUF3712"/>
</dbReference>
<dbReference type="GO" id="GO:1990904">
    <property type="term" value="C:ribonucleoprotein complex"/>
    <property type="evidence" value="ECO:0007669"/>
    <property type="project" value="UniProtKB-KW"/>
</dbReference>
<keyword evidence="7" id="KW-0472">Membrane</keyword>
<dbReference type="GO" id="GO:0003735">
    <property type="term" value="F:structural constituent of ribosome"/>
    <property type="evidence" value="ECO:0007669"/>
    <property type="project" value="InterPro"/>
</dbReference>
<keyword evidence="2" id="KW-0699">rRNA-binding</keyword>
<evidence type="ECO:0000256" key="5">
    <source>
        <dbReference type="ARBA" id="ARBA00023274"/>
    </source>
</evidence>
<dbReference type="GO" id="GO:0016020">
    <property type="term" value="C:membrane"/>
    <property type="evidence" value="ECO:0007669"/>
    <property type="project" value="TreeGrafter"/>
</dbReference>
<dbReference type="InterPro" id="IPR036791">
    <property type="entry name" value="Ribosomal_bL9_C_sf"/>
</dbReference>
<dbReference type="SUPFAM" id="SSF55653">
    <property type="entry name" value="Ribosomal protein L9 C-domain"/>
    <property type="match status" value="1"/>
</dbReference>
<dbReference type="InterPro" id="IPR046368">
    <property type="entry name" value="Tag1"/>
</dbReference>
<accession>A0A8S9THX0</accession>
<dbReference type="GO" id="GO:0019843">
    <property type="term" value="F:rRNA binding"/>
    <property type="evidence" value="ECO:0007669"/>
    <property type="project" value="UniProtKB-KW"/>
</dbReference>
<keyword evidence="4 9" id="KW-0689">Ribosomal protein</keyword>
<evidence type="ECO:0000256" key="3">
    <source>
        <dbReference type="ARBA" id="ARBA00022884"/>
    </source>
</evidence>
<dbReference type="NCBIfam" id="TIGR00158">
    <property type="entry name" value="L9"/>
    <property type="match status" value="1"/>
</dbReference>
<evidence type="ECO:0000313" key="9">
    <source>
        <dbReference type="EMBL" id="KAF4127343.1"/>
    </source>
</evidence>
<keyword evidence="7" id="KW-1133">Transmembrane helix</keyword>
<dbReference type="Gene3D" id="3.10.430.100">
    <property type="entry name" value="Ribosomal protein L9, C-terminal domain"/>
    <property type="match status" value="1"/>
</dbReference>
<keyword evidence="5" id="KW-0687">Ribonucleoprotein</keyword>
<feature type="transmembrane region" description="Helical" evidence="7">
    <location>
        <begin position="67"/>
        <end position="94"/>
    </location>
</feature>
<dbReference type="InterPro" id="IPR020594">
    <property type="entry name" value="Ribosomal_bL9_bac/chp"/>
</dbReference>
<proteinExistence type="inferred from homology"/>
<dbReference type="Pfam" id="PF03948">
    <property type="entry name" value="Ribosomal_L9_C"/>
    <property type="match status" value="1"/>
</dbReference>
<reference evidence="9" key="1">
    <citation type="submission" date="2020-03" db="EMBL/GenBank/DDBJ databases">
        <title>Hybrid Assembly of Korean Phytophthora infestans isolates.</title>
        <authorList>
            <person name="Prokchorchik M."/>
            <person name="Lee Y."/>
            <person name="Seo J."/>
            <person name="Cho J.-H."/>
            <person name="Park Y.-E."/>
            <person name="Jang D.-C."/>
            <person name="Im J.-S."/>
            <person name="Choi J.-G."/>
            <person name="Park H.-J."/>
            <person name="Lee G.-B."/>
            <person name="Lee Y.-G."/>
            <person name="Hong S.-Y."/>
            <person name="Cho K."/>
            <person name="Sohn K.H."/>
        </authorList>
    </citation>
    <scope>NUCLEOTIDE SEQUENCE</scope>
    <source>
        <strain evidence="9">KR_2_A2</strain>
    </source>
</reference>
<evidence type="ECO:0000313" key="10">
    <source>
        <dbReference type="Proteomes" id="UP000704712"/>
    </source>
</evidence>
<protein>
    <submittedName>
        <fullName evidence="9">Ribosomal protein L9 C-terminal domain</fullName>
    </submittedName>
</protein>
<evidence type="ECO:0000256" key="6">
    <source>
        <dbReference type="SAM" id="MobiDB-lite"/>
    </source>
</evidence>
<dbReference type="SUPFAM" id="SSF55658">
    <property type="entry name" value="L9 N-domain-like"/>
    <property type="match status" value="1"/>
</dbReference>
<comment type="caution">
    <text evidence="9">The sequence shown here is derived from an EMBL/GenBank/DDBJ whole genome shotgun (WGS) entry which is preliminary data.</text>
</comment>
<organism evidence="9 10">
    <name type="scientific">Phytophthora infestans</name>
    <name type="common">Potato late blight agent</name>
    <name type="synonym">Botrytis infestans</name>
    <dbReference type="NCBI Taxonomy" id="4787"/>
    <lineage>
        <taxon>Eukaryota</taxon>
        <taxon>Sar</taxon>
        <taxon>Stramenopiles</taxon>
        <taxon>Oomycota</taxon>
        <taxon>Peronosporomycetes</taxon>
        <taxon>Peronosporales</taxon>
        <taxon>Peronosporaceae</taxon>
        <taxon>Phytophthora</taxon>
    </lineage>
</organism>
<dbReference type="PANTHER" id="PTHR35895:SF1">
    <property type="entry name" value="LIPID-BINDING SERUM GLYCOPROTEIN C-TERMINAL DOMAIN-CONTAINING PROTEIN"/>
    <property type="match status" value="1"/>
</dbReference>
<evidence type="ECO:0000256" key="1">
    <source>
        <dbReference type="ARBA" id="ARBA00010605"/>
    </source>
</evidence>
<evidence type="ECO:0000256" key="7">
    <source>
        <dbReference type="SAM" id="Phobius"/>
    </source>
</evidence>
<dbReference type="AlphaFoldDB" id="A0A8S9THX0"/>
<comment type="similarity">
    <text evidence="1">Belongs to the bacterial ribosomal protein bL9 family.</text>
</comment>
<dbReference type="InterPro" id="IPR020069">
    <property type="entry name" value="Ribosomal_bL9_C"/>
</dbReference>
<dbReference type="InterPro" id="IPR009027">
    <property type="entry name" value="Ribosomal_bL9/RNase_H1_N"/>
</dbReference>
<dbReference type="Pfam" id="PF12505">
    <property type="entry name" value="DUF3712"/>
    <property type="match status" value="1"/>
</dbReference>
<keyword evidence="7" id="KW-0812">Transmembrane</keyword>
<dbReference type="GO" id="GO:0005840">
    <property type="term" value="C:ribosome"/>
    <property type="evidence" value="ECO:0007669"/>
    <property type="project" value="UniProtKB-KW"/>
</dbReference>
<feature type="region of interest" description="Disordered" evidence="6">
    <location>
        <begin position="607"/>
        <end position="631"/>
    </location>
</feature>
<sequence length="643" mass="70301">MSPNQYGDKEAHTPSVEHDQYNDSTLHFNITTPGVESNKGDEDIPLDKHGRPMVKFVWWRMSRKKRLCIIIGLILLLIGIALLLIFLVIIPAIIRNYMDKVVLTINYMDVTDIPNDSEIDVTFSVNLQHDVPVSASTDEVTASLIYGGEVFGTAAVEGQRIKSGSQNYNLTMNTTMVISDMDAFNAMAEAKMQDDTVPITISADIDAHALGLSFNNLDFERTLSLVGFDNFAELDVEVQHIDLSGCSDGVYDMDVNASVNNPSTMGLQGIGALNMSVYYNSSYLGYAYSLKPELGMPRGVSNQMFHVVMSETSSALKGVINGFLGGSSIEVDVHGDNPYSTEHVQFKEAMSKVSMTVEYADGLDKVVFNTSCVSSFLTQAALESAAELGCRGSPATCTGSVASAVPRRYRYLSRGSPGAATGCLLSKMLARSTTKLVSVMQRPQGVKPLLARSFAHRVNMVLKEDVPKLGFRGDEVSVKAGYARNFLYPEKLAVYATNANREKFKVDKESVDETLLEKEHELEAIIDGLSNIEVVFKRHTAAKTEVKLHSEVNAQNISDMLEKQHGLIVGVARIDLPTPIKTLGEHTVKVRVDDAIEEEYAAGAVVSAAEGEAEVEGEGDEKKQKTGPSKKKWVSLAIEVERR</sequence>
<evidence type="ECO:0000259" key="8">
    <source>
        <dbReference type="PROSITE" id="PS00651"/>
    </source>
</evidence>